<dbReference type="SUPFAM" id="SSF46689">
    <property type="entry name" value="Homeodomain-like"/>
    <property type="match status" value="1"/>
</dbReference>
<keyword evidence="4" id="KW-0804">Transcription</keyword>
<keyword evidence="7" id="KW-1185">Reference proteome</keyword>
<dbReference type="InterPro" id="IPR035418">
    <property type="entry name" value="AraC-bd_2"/>
</dbReference>
<dbReference type="SUPFAM" id="SSF51215">
    <property type="entry name" value="Regulatory protein AraC"/>
    <property type="match status" value="1"/>
</dbReference>
<accession>A0ABP5PLN8</accession>
<proteinExistence type="predicted"/>
<dbReference type="Proteomes" id="UP001499843">
    <property type="component" value="Unassembled WGS sequence"/>
</dbReference>
<evidence type="ECO:0000256" key="4">
    <source>
        <dbReference type="ARBA" id="ARBA00023163"/>
    </source>
</evidence>
<protein>
    <submittedName>
        <fullName evidence="6">Helix-turn-helix domain-containing protein</fullName>
    </submittedName>
</protein>
<evidence type="ECO:0000256" key="2">
    <source>
        <dbReference type="ARBA" id="ARBA00023125"/>
    </source>
</evidence>
<dbReference type="InterPro" id="IPR018062">
    <property type="entry name" value="HTH_AraC-typ_CS"/>
</dbReference>
<comment type="caution">
    <text evidence="6">The sequence shown here is derived from an EMBL/GenBank/DDBJ whole genome shotgun (WGS) entry which is preliminary data.</text>
</comment>
<dbReference type="PANTHER" id="PTHR46796">
    <property type="entry name" value="HTH-TYPE TRANSCRIPTIONAL ACTIVATOR RHAS-RELATED"/>
    <property type="match status" value="1"/>
</dbReference>
<dbReference type="Gene3D" id="1.10.10.60">
    <property type="entry name" value="Homeodomain-like"/>
    <property type="match status" value="1"/>
</dbReference>
<dbReference type="InterPro" id="IPR009057">
    <property type="entry name" value="Homeodomain-like_sf"/>
</dbReference>
<dbReference type="PROSITE" id="PS00041">
    <property type="entry name" value="HTH_ARAC_FAMILY_1"/>
    <property type="match status" value="1"/>
</dbReference>
<sequence>MHPWTVPENVDGVCEHPYGNSWIHHTPQRSPVVSVSTDAVPRQDRLAWWAHMSAHEIAPTALSSSHADDFHGRTHSVDLAGVRVAEFAVSPVTGTRTPAHIRRHDPDVYQLLLVHDGPVRLEQRRTDSLLRAGDFSLFSTSHPYFTTFADLGALTRLTILFLPGDALPLPRGKFERLLAHRLPASTGTGAMLARYLTGLREHAAGCDPADLPRLGTIGLDLAATFLAGRLGAESLLTPETRRRTLAARVDAFIDRHLGDPDLDPAAIAARHHISVRTLHLLFQDQAETVSATVRRRRLERARADLADPRLRDQPIGEVGLRWGFRTAAEFSRAFRTAYGVSPRDHRRQALGAEPA</sequence>
<keyword evidence="3" id="KW-0010">Activator</keyword>
<evidence type="ECO:0000256" key="3">
    <source>
        <dbReference type="ARBA" id="ARBA00023159"/>
    </source>
</evidence>
<evidence type="ECO:0000313" key="7">
    <source>
        <dbReference type="Proteomes" id="UP001499843"/>
    </source>
</evidence>
<keyword evidence="2" id="KW-0238">DNA-binding</keyword>
<evidence type="ECO:0000313" key="6">
    <source>
        <dbReference type="EMBL" id="GAA2212623.1"/>
    </source>
</evidence>
<dbReference type="PANTHER" id="PTHR46796:SF6">
    <property type="entry name" value="ARAC SUBFAMILY"/>
    <property type="match status" value="1"/>
</dbReference>
<feature type="domain" description="HTH araC/xylS-type" evidence="5">
    <location>
        <begin position="247"/>
        <end position="348"/>
    </location>
</feature>
<dbReference type="SMART" id="SM00342">
    <property type="entry name" value="HTH_ARAC"/>
    <property type="match status" value="1"/>
</dbReference>
<gene>
    <name evidence="6" type="ORF">GCM10009850_080850</name>
</gene>
<dbReference type="InterPro" id="IPR037923">
    <property type="entry name" value="HTH-like"/>
</dbReference>
<dbReference type="Pfam" id="PF12833">
    <property type="entry name" value="HTH_18"/>
    <property type="match status" value="1"/>
</dbReference>
<dbReference type="InterPro" id="IPR050204">
    <property type="entry name" value="AraC_XylS_family_regulators"/>
</dbReference>
<dbReference type="EMBL" id="BAAAQX010000027">
    <property type="protein sequence ID" value="GAA2212623.1"/>
    <property type="molecule type" value="Genomic_DNA"/>
</dbReference>
<evidence type="ECO:0000256" key="1">
    <source>
        <dbReference type="ARBA" id="ARBA00023015"/>
    </source>
</evidence>
<dbReference type="InterPro" id="IPR020449">
    <property type="entry name" value="Tscrpt_reg_AraC-type_HTH"/>
</dbReference>
<name>A0ABP5PLN8_9ACTN</name>
<reference evidence="7" key="1">
    <citation type="journal article" date="2019" name="Int. J. Syst. Evol. Microbiol.">
        <title>The Global Catalogue of Microorganisms (GCM) 10K type strain sequencing project: providing services to taxonomists for standard genome sequencing and annotation.</title>
        <authorList>
            <consortium name="The Broad Institute Genomics Platform"/>
            <consortium name="The Broad Institute Genome Sequencing Center for Infectious Disease"/>
            <person name="Wu L."/>
            <person name="Ma J."/>
        </authorList>
    </citation>
    <scope>NUCLEOTIDE SEQUENCE [LARGE SCALE GENOMIC DNA]</scope>
    <source>
        <strain evidence="7">JCM 16114</strain>
    </source>
</reference>
<dbReference type="Pfam" id="PF14525">
    <property type="entry name" value="AraC_binding_2"/>
    <property type="match status" value="1"/>
</dbReference>
<keyword evidence="1" id="KW-0805">Transcription regulation</keyword>
<dbReference type="PRINTS" id="PR00032">
    <property type="entry name" value="HTHARAC"/>
</dbReference>
<dbReference type="PROSITE" id="PS01124">
    <property type="entry name" value="HTH_ARAC_FAMILY_2"/>
    <property type="match status" value="1"/>
</dbReference>
<dbReference type="InterPro" id="IPR018060">
    <property type="entry name" value="HTH_AraC"/>
</dbReference>
<organism evidence="6 7">
    <name type="scientific">Nonomuraea monospora</name>
    <dbReference type="NCBI Taxonomy" id="568818"/>
    <lineage>
        <taxon>Bacteria</taxon>
        <taxon>Bacillati</taxon>
        <taxon>Actinomycetota</taxon>
        <taxon>Actinomycetes</taxon>
        <taxon>Streptosporangiales</taxon>
        <taxon>Streptosporangiaceae</taxon>
        <taxon>Nonomuraea</taxon>
    </lineage>
</organism>
<evidence type="ECO:0000259" key="5">
    <source>
        <dbReference type="PROSITE" id="PS01124"/>
    </source>
</evidence>